<keyword evidence="4 7" id="KW-0460">Magnesium</keyword>
<dbReference type="EMBL" id="KZ305018">
    <property type="protein sequence ID" value="PIA64362.1"/>
    <property type="molecule type" value="Genomic_DNA"/>
</dbReference>
<dbReference type="FunCoup" id="A0A2G5F8P3">
    <property type="interactions" value="1066"/>
</dbReference>
<evidence type="ECO:0000256" key="1">
    <source>
        <dbReference type="ARBA" id="ARBA00001946"/>
    </source>
</evidence>
<evidence type="ECO:0000313" key="8">
    <source>
        <dbReference type="EMBL" id="PIA64362.1"/>
    </source>
</evidence>
<evidence type="ECO:0000256" key="2">
    <source>
        <dbReference type="ARBA" id="ARBA00022723"/>
    </source>
</evidence>
<dbReference type="InterPro" id="IPR023214">
    <property type="entry name" value="HAD_sf"/>
</dbReference>
<evidence type="ECO:0000256" key="6">
    <source>
        <dbReference type="PIRSR" id="PIRSR031051-2"/>
    </source>
</evidence>
<dbReference type="InParanoid" id="A0A2G5F8P3"/>
<evidence type="ECO:0000256" key="4">
    <source>
        <dbReference type="ARBA" id="ARBA00022842"/>
    </source>
</evidence>
<dbReference type="InterPro" id="IPR016965">
    <property type="entry name" value="Pase_PHOSPHO-typ"/>
</dbReference>
<dbReference type="InterPro" id="IPR006384">
    <property type="entry name" value="HAD_hydro_PyrdxlP_Pase-like"/>
</dbReference>
<dbReference type="PANTHER" id="PTHR20889">
    <property type="entry name" value="PHOSPHATASE, ORPHAN 1, 2"/>
    <property type="match status" value="1"/>
</dbReference>
<dbReference type="PANTHER" id="PTHR20889:SF12">
    <property type="entry name" value="LP01149P"/>
    <property type="match status" value="1"/>
</dbReference>
<dbReference type="Proteomes" id="UP000230069">
    <property type="component" value="Unassembled WGS sequence"/>
</dbReference>
<feature type="active site" description="Proton donor" evidence="5">
    <location>
        <position position="11"/>
    </location>
</feature>
<accession>A0A2G5F8P3</accession>
<feature type="binding site" evidence="7">
    <location>
        <position position="9"/>
    </location>
    <ligand>
        <name>Mg(2+)</name>
        <dbReference type="ChEBI" id="CHEBI:18420"/>
    </ligand>
</feature>
<evidence type="ECO:0000256" key="7">
    <source>
        <dbReference type="PIRSR" id="PIRSR031051-3"/>
    </source>
</evidence>
<sequence>MAGIVVVFDFDKTIVDCDSDNWVVDELGATELFNELLPTMSWNTLMDTMLKELHSQGRTIEDMAETLKSAPIHPKAISAIKSAYALGCDLRIVSDANVFFIETILKHHGLIDCFSEINTNPSVVDDEGRLRILPYHDFKTCPPHGCDLCPSNLCKGLVIERIKASVFADGRKCFIYVGDGKNDFCPSTKLREEDYVMPRKNYPVWDLICSNPLLVKAEVHEWSNWDDQERILLHLINRIIFGDRIPSSLIASDCKFQIQTIPISNQDPLQHVVPVPRITC</sequence>
<keyword evidence="3" id="KW-0378">Hydrolase</keyword>
<dbReference type="AlphaFoldDB" id="A0A2G5F8P3"/>
<dbReference type="NCBIfam" id="TIGR01489">
    <property type="entry name" value="DKMTPPase-SF"/>
    <property type="match status" value="1"/>
</dbReference>
<dbReference type="STRING" id="218851.A0A2G5F8P3"/>
<dbReference type="InterPro" id="IPR036412">
    <property type="entry name" value="HAD-like_sf"/>
</dbReference>
<organism evidence="8 9">
    <name type="scientific">Aquilegia coerulea</name>
    <name type="common">Rocky mountain columbine</name>
    <dbReference type="NCBI Taxonomy" id="218851"/>
    <lineage>
        <taxon>Eukaryota</taxon>
        <taxon>Viridiplantae</taxon>
        <taxon>Streptophyta</taxon>
        <taxon>Embryophyta</taxon>
        <taxon>Tracheophyta</taxon>
        <taxon>Spermatophyta</taxon>
        <taxon>Magnoliopsida</taxon>
        <taxon>Ranunculales</taxon>
        <taxon>Ranunculaceae</taxon>
        <taxon>Thalictroideae</taxon>
        <taxon>Aquilegia</taxon>
    </lineage>
</organism>
<evidence type="ECO:0000313" key="9">
    <source>
        <dbReference type="Proteomes" id="UP000230069"/>
    </source>
</evidence>
<gene>
    <name evidence="8" type="ORF">AQUCO_00100086v1</name>
</gene>
<feature type="binding site" evidence="7">
    <location>
        <position position="179"/>
    </location>
    <ligand>
        <name>Mg(2+)</name>
        <dbReference type="ChEBI" id="CHEBI:18420"/>
    </ligand>
</feature>
<reference evidence="8 9" key="1">
    <citation type="submission" date="2017-09" db="EMBL/GenBank/DDBJ databases">
        <title>WGS assembly of Aquilegia coerulea Goldsmith.</title>
        <authorList>
            <person name="Hodges S."/>
            <person name="Kramer E."/>
            <person name="Nordborg M."/>
            <person name="Tomkins J."/>
            <person name="Borevitz J."/>
            <person name="Derieg N."/>
            <person name="Yan J."/>
            <person name="Mihaltcheva S."/>
            <person name="Hayes R.D."/>
            <person name="Rokhsar D."/>
        </authorList>
    </citation>
    <scope>NUCLEOTIDE SEQUENCE [LARGE SCALE GENOMIC DNA]</scope>
    <source>
        <strain evidence="9">cv. Goldsmith</strain>
    </source>
</reference>
<dbReference type="PIRSF" id="PIRSF031051">
    <property type="entry name" value="PyrdxlP_Pase_PHOSPHO2"/>
    <property type="match status" value="1"/>
</dbReference>
<comment type="cofactor">
    <cofactor evidence="1 7">
        <name>Mg(2+)</name>
        <dbReference type="ChEBI" id="CHEBI:18420"/>
    </cofactor>
</comment>
<evidence type="ECO:0000256" key="5">
    <source>
        <dbReference type="PIRSR" id="PIRSR031051-1"/>
    </source>
</evidence>
<dbReference type="SUPFAM" id="SSF56784">
    <property type="entry name" value="HAD-like"/>
    <property type="match status" value="1"/>
</dbReference>
<name>A0A2G5F8P3_AQUCA</name>
<proteinExistence type="predicted"/>
<dbReference type="NCBIfam" id="TIGR01488">
    <property type="entry name" value="HAD-SF-IB"/>
    <property type="match status" value="1"/>
</dbReference>
<dbReference type="OrthoDB" id="10267182at2759"/>
<keyword evidence="9" id="KW-1185">Reference proteome</keyword>
<feature type="binding site" evidence="7">
    <location>
        <position position="11"/>
    </location>
    <ligand>
        <name>Mg(2+)</name>
        <dbReference type="ChEBI" id="CHEBI:18420"/>
    </ligand>
</feature>
<keyword evidence="2 7" id="KW-0479">Metal-binding</keyword>
<dbReference type="GO" id="GO:0016791">
    <property type="term" value="F:phosphatase activity"/>
    <property type="evidence" value="ECO:0007669"/>
    <property type="project" value="InterPro"/>
</dbReference>
<dbReference type="Gene3D" id="3.40.50.1000">
    <property type="entry name" value="HAD superfamily/HAD-like"/>
    <property type="match status" value="1"/>
</dbReference>
<protein>
    <submittedName>
        <fullName evidence="8">Uncharacterized protein</fullName>
    </submittedName>
</protein>
<dbReference type="Pfam" id="PF06888">
    <property type="entry name" value="Put_Phosphatase"/>
    <property type="match status" value="1"/>
</dbReference>
<feature type="active site" description="Nucleophile" evidence="5">
    <location>
        <position position="9"/>
    </location>
</feature>
<evidence type="ECO:0000256" key="3">
    <source>
        <dbReference type="ARBA" id="ARBA00022801"/>
    </source>
</evidence>
<feature type="binding site" evidence="6">
    <location>
        <position position="95"/>
    </location>
    <ligand>
        <name>substrate</name>
    </ligand>
</feature>
<dbReference type="GO" id="GO:0046872">
    <property type="term" value="F:metal ion binding"/>
    <property type="evidence" value="ECO:0007669"/>
    <property type="project" value="UniProtKB-KW"/>
</dbReference>
<feature type="binding site" evidence="6">
    <location>
        <position position="20"/>
    </location>
    <ligand>
        <name>substrate</name>
    </ligand>
</feature>